<evidence type="ECO:0000256" key="1">
    <source>
        <dbReference type="ARBA" id="ARBA00010617"/>
    </source>
</evidence>
<dbReference type="Gene3D" id="1.10.600.10">
    <property type="entry name" value="Farnesyl Diphosphate Synthase"/>
    <property type="match status" value="1"/>
</dbReference>
<feature type="signal peptide" evidence="4">
    <location>
        <begin position="1"/>
        <end position="20"/>
    </location>
</feature>
<dbReference type="InterPro" id="IPR036396">
    <property type="entry name" value="Cyt_P450_sf"/>
</dbReference>
<comment type="caution">
    <text evidence="6">The sequence shown here is derived from an EMBL/GenBank/DDBJ whole genome shotgun (WGS) entry which is preliminary data.</text>
</comment>
<gene>
    <name evidence="6" type="ORF">ANE_LOCUS22758</name>
</gene>
<dbReference type="GO" id="GO:0010333">
    <property type="term" value="F:terpene synthase activity"/>
    <property type="evidence" value="ECO:0007669"/>
    <property type="project" value="InterPro"/>
</dbReference>
<dbReference type="GO" id="GO:0000287">
    <property type="term" value="F:magnesium ion binding"/>
    <property type="evidence" value="ECO:0007669"/>
    <property type="project" value="InterPro"/>
</dbReference>
<evidence type="ECO:0000256" key="3">
    <source>
        <dbReference type="ARBA" id="ARBA00023004"/>
    </source>
</evidence>
<dbReference type="PANTHER" id="PTHR47955:SF15">
    <property type="entry name" value="CYTOCHROME P450 71A2-LIKE"/>
    <property type="match status" value="1"/>
</dbReference>
<protein>
    <recommendedName>
        <fullName evidence="5">Terpene synthase metal-binding domain-containing protein</fullName>
    </recommendedName>
</protein>
<evidence type="ECO:0000256" key="2">
    <source>
        <dbReference type="ARBA" id="ARBA00022723"/>
    </source>
</evidence>
<keyword evidence="7" id="KW-1185">Reference proteome</keyword>
<dbReference type="SUPFAM" id="SSF48264">
    <property type="entry name" value="Cytochrome P450"/>
    <property type="match status" value="1"/>
</dbReference>
<keyword evidence="4" id="KW-0732">Signal</keyword>
<dbReference type="Proteomes" id="UP000489600">
    <property type="component" value="Unassembled WGS sequence"/>
</dbReference>
<reference evidence="6" key="1">
    <citation type="submission" date="2019-07" db="EMBL/GenBank/DDBJ databases">
        <authorList>
            <person name="Dittberner H."/>
        </authorList>
    </citation>
    <scope>NUCLEOTIDE SEQUENCE [LARGE SCALE GENOMIC DNA]</scope>
</reference>
<dbReference type="GO" id="GO:0016705">
    <property type="term" value="F:oxidoreductase activity, acting on paired donors, with incorporation or reduction of molecular oxygen"/>
    <property type="evidence" value="ECO:0007669"/>
    <property type="project" value="InterPro"/>
</dbReference>
<dbReference type="OrthoDB" id="989221at2759"/>
<dbReference type="Pfam" id="PF03936">
    <property type="entry name" value="Terpene_synth_C"/>
    <property type="match status" value="1"/>
</dbReference>
<evidence type="ECO:0000256" key="4">
    <source>
        <dbReference type="SAM" id="SignalP"/>
    </source>
</evidence>
<evidence type="ECO:0000313" key="6">
    <source>
        <dbReference type="EMBL" id="VVB12314.1"/>
    </source>
</evidence>
<evidence type="ECO:0000313" key="7">
    <source>
        <dbReference type="Proteomes" id="UP000489600"/>
    </source>
</evidence>
<dbReference type="Gene3D" id="1.10.630.10">
    <property type="entry name" value="Cytochrome P450"/>
    <property type="match status" value="1"/>
</dbReference>
<dbReference type="Pfam" id="PF00067">
    <property type="entry name" value="p450"/>
    <property type="match status" value="1"/>
</dbReference>
<organism evidence="6 7">
    <name type="scientific">Arabis nemorensis</name>
    <dbReference type="NCBI Taxonomy" id="586526"/>
    <lineage>
        <taxon>Eukaryota</taxon>
        <taxon>Viridiplantae</taxon>
        <taxon>Streptophyta</taxon>
        <taxon>Embryophyta</taxon>
        <taxon>Tracheophyta</taxon>
        <taxon>Spermatophyta</taxon>
        <taxon>Magnoliopsida</taxon>
        <taxon>eudicotyledons</taxon>
        <taxon>Gunneridae</taxon>
        <taxon>Pentapetalae</taxon>
        <taxon>rosids</taxon>
        <taxon>malvids</taxon>
        <taxon>Brassicales</taxon>
        <taxon>Brassicaceae</taxon>
        <taxon>Arabideae</taxon>
        <taxon>Arabis</taxon>
    </lineage>
</organism>
<keyword evidence="3" id="KW-0408">Iron</keyword>
<accession>A0A565CFC4</accession>
<feature type="domain" description="Terpene synthase metal-binding" evidence="5">
    <location>
        <begin position="152"/>
        <end position="191"/>
    </location>
</feature>
<sequence>MARSCSFTSVVFPILVVSYADVAQDVMKTHDLRFANRRKTKAVDIIMNGGRDVAFSSYGEYRRHMKSLCTVHLLGKKMVKSFEKVREEEITAMMEKLEQHWNMEILVAMEYISFYEQENDHNETLLKISKLNSKYYRFSYLKELKIVTKWYKELNFKSKLPPYFRDRIVELHFFVLSMYFEPQFSRARIMC</sequence>
<dbReference type="SUPFAM" id="SSF48576">
    <property type="entry name" value="Terpenoid synthases"/>
    <property type="match status" value="1"/>
</dbReference>
<dbReference type="InterPro" id="IPR008949">
    <property type="entry name" value="Isoprenoid_synthase_dom_sf"/>
</dbReference>
<dbReference type="GO" id="GO:0005506">
    <property type="term" value="F:iron ion binding"/>
    <property type="evidence" value="ECO:0007669"/>
    <property type="project" value="InterPro"/>
</dbReference>
<dbReference type="InterPro" id="IPR001128">
    <property type="entry name" value="Cyt_P450"/>
</dbReference>
<dbReference type="EMBL" id="CABITT030000007">
    <property type="protein sequence ID" value="VVB12314.1"/>
    <property type="molecule type" value="Genomic_DNA"/>
</dbReference>
<feature type="chain" id="PRO_5022234723" description="Terpene synthase metal-binding domain-containing protein" evidence="4">
    <location>
        <begin position="21"/>
        <end position="191"/>
    </location>
</feature>
<name>A0A565CFC4_9BRAS</name>
<dbReference type="InterPro" id="IPR005630">
    <property type="entry name" value="Terpene_synthase_metal-bd"/>
</dbReference>
<dbReference type="GO" id="GO:0020037">
    <property type="term" value="F:heme binding"/>
    <property type="evidence" value="ECO:0007669"/>
    <property type="project" value="InterPro"/>
</dbReference>
<dbReference type="PANTHER" id="PTHR47955">
    <property type="entry name" value="CYTOCHROME P450 FAMILY 71 PROTEIN"/>
    <property type="match status" value="1"/>
</dbReference>
<dbReference type="GO" id="GO:0004497">
    <property type="term" value="F:monooxygenase activity"/>
    <property type="evidence" value="ECO:0007669"/>
    <property type="project" value="InterPro"/>
</dbReference>
<keyword evidence="2" id="KW-0479">Metal-binding</keyword>
<dbReference type="AlphaFoldDB" id="A0A565CFC4"/>
<evidence type="ECO:0000259" key="5">
    <source>
        <dbReference type="Pfam" id="PF03936"/>
    </source>
</evidence>
<proteinExistence type="inferred from homology"/>
<comment type="similarity">
    <text evidence="1">Belongs to the cytochrome P450 family.</text>
</comment>